<evidence type="ECO:0000313" key="3">
    <source>
        <dbReference type="Proteomes" id="UP000283387"/>
    </source>
</evidence>
<evidence type="ECO:0000256" key="1">
    <source>
        <dbReference type="SAM" id="Phobius"/>
    </source>
</evidence>
<gene>
    <name evidence="2" type="ORF">BC643_1039</name>
</gene>
<keyword evidence="1" id="KW-0812">Transmembrane</keyword>
<dbReference type="RefSeq" id="WP_120272081.1">
    <property type="nucleotide sequence ID" value="NZ_RAPN01000001.1"/>
</dbReference>
<keyword evidence="1" id="KW-1133">Transmembrane helix</keyword>
<reference evidence="2 3" key="1">
    <citation type="submission" date="2018-09" db="EMBL/GenBank/DDBJ databases">
        <title>Genomic Encyclopedia of Archaeal and Bacterial Type Strains, Phase II (KMG-II): from individual species to whole genera.</title>
        <authorList>
            <person name="Goeker M."/>
        </authorList>
    </citation>
    <scope>NUCLEOTIDE SEQUENCE [LARGE SCALE GENOMIC DNA]</scope>
    <source>
        <strain evidence="2 3">DSM 27148</strain>
    </source>
</reference>
<feature type="transmembrane region" description="Helical" evidence="1">
    <location>
        <begin position="106"/>
        <end position="126"/>
    </location>
</feature>
<feature type="transmembrane region" description="Helical" evidence="1">
    <location>
        <begin position="57"/>
        <end position="77"/>
    </location>
</feature>
<keyword evidence="1" id="KW-0472">Membrane</keyword>
<protein>
    <recommendedName>
        <fullName evidence="4">DoxX-like protein</fullName>
    </recommendedName>
</protein>
<evidence type="ECO:0000313" key="2">
    <source>
        <dbReference type="EMBL" id="RKD90698.1"/>
    </source>
</evidence>
<dbReference type="AlphaFoldDB" id="A0A419W5G1"/>
<proteinExistence type="predicted"/>
<accession>A0A419W5G1</accession>
<feature type="transmembrane region" description="Helical" evidence="1">
    <location>
        <begin position="84"/>
        <end position="100"/>
    </location>
</feature>
<organism evidence="2 3">
    <name type="scientific">Mangrovibacterium diazotrophicum</name>
    <dbReference type="NCBI Taxonomy" id="1261403"/>
    <lineage>
        <taxon>Bacteria</taxon>
        <taxon>Pseudomonadati</taxon>
        <taxon>Bacteroidota</taxon>
        <taxon>Bacteroidia</taxon>
        <taxon>Marinilabiliales</taxon>
        <taxon>Prolixibacteraceae</taxon>
        <taxon>Mangrovibacterium</taxon>
    </lineage>
</organism>
<comment type="caution">
    <text evidence="2">The sequence shown here is derived from an EMBL/GenBank/DDBJ whole genome shotgun (WGS) entry which is preliminary data.</text>
</comment>
<keyword evidence="3" id="KW-1185">Reference proteome</keyword>
<name>A0A419W5G1_9BACT</name>
<dbReference type="Proteomes" id="UP000283387">
    <property type="component" value="Unassembled WGS sequence"/>
</dbReference>
<evidence type="ECO:0008006" key="4">
    <source>
        <dbReference type="Google" id="ProtNLM"/>
    </source>
</evidence>
<dbReference type="EMBL" id="RAPN01000001">
    <property type="protein sequence ID" value="RKD90698.1"/>
    <property type="molecule type" value="Genomic_DNA"/>
</dbReference>
<sequence>MDSAKRPLLLTSALALSTIGSSLSTVAYLGTFLFYDKALPQIEKFTNDLTAGMISRYYILAMGIISFVSLLGVMKMWKNERSGFFFYLFAQACLFVLPLVNIGKHAFSSTNAIFTVLFLSIYAVFLKRMQ</sequence>
<dbReference type="OrthoDB" id="1120888at2"/>